<dbReference type="PROSITE" id="PS51221">
    <property type="entry name" value="TTL"/>
    <property type="match status" value="1"/>
</dbReference>
<dbReference type="Gene3D" id="3.30.470.20">
    <property type="entry name" value="ATP-grasp fold, B domain"/>
    <property type="match status" value="1"/>
</dbReference>
<dbReference type="InParanoid" id="A0A078ARY0"/>
<keyword evidence="3" id="KW-0067">ATP-binding</keyword>
<evidence type="ECO:0000313" key="5">
    <source>
        <dbReference type="EMBL" id="CDW85240.1"/>
    </source>
</evidence>
<dbReference type="GO" id="GO:0005524">
    <property type="term" value="F:ATP binding"/>
    <property type="evidence" value="ECO:0007669"/>
    <property type="project" value="UniProtKB-KW"/>
</dbReference>
<dbReference type="PANTHER" id="PTHR12241">
    <property type="entry name" value="TUBULIN POLYGLUTAMYLASE"/>
    <property type="match status" value="1"/>
</dbReference>
<feature type="compositionally biased region" description="Basic and acidic residues" evidence="4">
    <location>
        <begin position="521"/>
        <end position="539"/>
    </location>
</feature>
<reference evidence="5 6" key="1">
    <citation type="submission" date="2014-06" db="EMBL/GenBank/DDBJ databases">
        <authorList>
            <person name="Swart Estienne"/>
        </authorList>
    </citation>
    <scope>NUCLEOTIDE SEQUENCE [LARGE SCALE GENOMIC DNA]</scope>
    <source>
        <strain evidence="5 6">130c</strain>
    </source>
</reference>
<dbReference type="SUPFAM" id="SSF56059">
    <property type="entry name" value="Glutathione synthetase ATP-binding domain-like"/>
    <property type="match status" value="1"/>
</dbReference>
<evidence type="ECO:0000256" key="2">
    <source>
        <dbReference type="ARBA" id="ARBA00022741"/>
    </source>
</evidence>
<evidence type="ECO:0000256" key="4">
    <source>
        <dbReference type="SAM" id="MobiDB-lite"/>
    </source>
</evidence>
<dbReference type="GO" id="GO:0036064">
    <property type="term" value="C:ciliary basal body"/>
    <property type="evidence" value="ECO:0007669"/>
    <property type="project" value="TreeGrafter"/>
</dbReference>
<dbReference type="InterPro" id="IPR004344">
    <property type="entry name" value="TTL/TTLL_fam"/>
</dbReference>
<keyword evidence="6" id="KW-1185">Reference proteome</keyword>
<keyword evidence="1" id="KW-0436">Ligase</keyword>
<dbReference type="AlphaFoldDB" id="A0A078ARY0"/>
<dbReference type="EMBL" id="CCKQ01013560">
    <property type="protein sequence ID" value="CDW85240.1"/>
    <property type="molecule type" value="Genomic_DNA"/>
</dbReference>
<sequence>MDRNLQGRYVFKPEKVPTLLKKILIEIGWDPYDEIKHDSEDINLLWGHRSITTFLKPPTSLSKISFIDSLRNTEYITNPLLIGGYKWDLRLYVVVTKVCPLQIHIFEEGLVRFSTQKYSLSNTQNKYIHLTNTSINKHSPNIDTNKPIIGQGSKWSLNQLREYFYQENLNYNALFNQIECIITLVLISMCSESGNNSLMKGLEENCFELFGFDVLVDSNLKPWLIEINSPPQLQIDCQVDKLIKPKLIKDMINLVFNESLQLNRTYESTSYRNRQTQVTLASENKFYQRQAEVLLDVQSPFHTRQLIGNHSITQSNPGGQVSNNYRDLTPVKLKDHKNSLLKSQKFKLQSINEESMGKSQRYSKNMNNFINPIDDYGLSGFNPPITDTRQYYLSQTRVQDLRKSLNIVKQMRTDQFLCNNTILPGLKTQMFQKIQRSLRQNFNHESESHEYNMMRISMPTIQHQQQNGFKQIFPFSKSSEDLIQQIFQYATCYLYGQQQSKVATITKQLVTEIKKHYHHISKQEKKKDSPVKHQSLDKRNNKKIHSQLMTHTENVSIINLGHSDLNRNTIRRKTILDGNENVALLNLGSTQIINNVSAKQSTSQLEVKFQEKELKQLNYFKISKNALNSLTIRKGNSPLSKLLIKS</sequence>
<dbReference type="Proteomes" id="UP000039865">
    <property type="component" value="Unassembled WGS sequence"/>
</dbReference>
<dbReference type="Pfam" id="PF03133">
    <property type="entry name" value="TTL"/>
    <property type="match status" value="1"/>
</dbReference>
<dbReference type="OrthoDB" id="202825at2759"/>
<feature type="region of interest" description="Disordered" evidence="4">
    <location>
        <begin position="518"/>
        <end position="541"/>
    </location>
</feature>
<organism evidence="5 6">
    <name type="scientific">Stylonychia lemnae</name>
    <name type="common">Ciliate</name>
    <dbReference type="NCBI Taxonomy" id="5949"/>
    <lineage>
        <taxon>Eukaryota</taxon>
        <taxon>Sar</taxon>
        <taxon>Alveolata</taxon>
        <taxon>Ciliophora</taxon>
        <taxon>Intramacronucleata</taxon>
        <taxon>Spirotrichea</taxon>
        <taxon>Stichotrichia</taxon>
        <taxon>Sporadotrichida</taxon>
        <taxon>Oxytrichidae</taxon>
        <taxon>Stylonychinae</taxon>
        <taxon>Stylonychia</taxon>
    </lineage>
</organism>
<gene>
    <name evidence="5" type="primary">Contig12062.g12897</name>
    <name evidence="5" type="ORF">STYLEM_14313</name>
</gene>
<dbReference type="GO" id="GO:0015631">
    <property type="term" value="F:tubulin binding"/>
    <property type="evidence" value="ECO:0007669"/>
    <property type="project" value="TreeGrafter"/>
</dbReference>
<evidence type="ECO:0000256" key="3">
    <source>
        <dbReference type="ARBA" id="ARBA00022840"/>
    </source>
</evidence>
<dbReference type="PANTHER" id="PTHR12241:SF118">
    <property type="entry name" value="TUBULIN POLYGLUTAMYLASE TTLL2-RELATED"/>
    <property type="match status" value="1"/>
</dbReference>
<evidence type="ECO:0000256" key="1">
    <source>
        <dbReference type="ARBA" id="ARBA00022598"/>
    </source>
</evidence>
<dbReference type="GO" id="GO:0070740">
    <property type="term" value="F:tubulin-glutamic acid ligase activity"/>
    <property type="evidence" value="ECO:0007669"/>
    <property type="project" value="TreeGrafter"/>
</dbReference>
<accession>A0A078ARY0</accession>
<proteinExistence type="predicted"/>
<evidence type="ECO:0000313" key="6">
    <source>
        <dbReference type="Proteomes" id="UP000039865"/>
    </source>
</evidence>
<protein>
    <submittedName>
        <fullName evidence="5">Tubulin polyglutamylase ttll2</fullName>
    </submittedName>
</protein>
<keyword evidence="2" id="KW-0547">Nucleotide-binding</keyword>
<name>A0A078ARY0_STYLE</name>
<dbReference type="GO" id="GO:0000226">
    <property type="term" value="P:microtubule cytoskeleton organization"/>
    <property type="evidence" value="ECO:0007669"/>
    <property type="project" value="TreeGrafter"/>
</dbReference>